<protein>
    <submittedName>
        <fullName evidence="2">Uncharacterized protein</fullName>
    </submittedName>
</protein>
<gene>
    <name evidence="2" type="ORF">ACFQ3C_13270</name>
</gene>
<accession>A0ABW3TF44</accession>
<keyword evidence="1" id="KW-0732">Signal</keyword>
<feature type="chain" id="PRO_5047501965" evidence="1">
    <location>
        <begin position="19"/>
        <end position="57"/>
    </location>
</feature>
<comment type="caution">
    <text evidence="2">The sequence shown here is derived from an EMBL/GenBank/DDBJ whole genome shotgun (WGS) entry which is preliminary data.</text>
</comment>
<dbReference type="Proteomes" id="UP001597151">
    <property type="component" value="Unassembled WGS sequence"/>
</dbReference>
<keyword evidence="3" id="KW-1185">Reference proteome</keyword>
<name>A0ABW3TF44_9RHOB</name>
<evidence type="ECO:0000313" key="3">
    <source>
        <dbReference type="Proteomes" id="UP001597151"/>
    </source>
</evidence>
<evidence type="ECO:0000313" key="2">
    <source>
        <dbReference type="EMBL" id="MFD1195638.1"/>
    </source>
</evidence>
<evidence type="ECO:0000256" key="1">
    <source>
        <dbReference type="SAM" id="SignalP"/>
    </source>
</evidence>
<dbReference type="EMBL" id="JBHTKR010000005">
    <property type="protein sequence ID" value="MFD1195638.1"/>
    <property type="molecule type" value="Genomic_DNA"/>
</dbReference>
<proteinExistence type="predicted"/>
<organism evidence="2 3">
    <name type="scientific">Seohaeicola saemankumensis</name>
    <dbReference type="NCBI Taxonomy" id="481181"/>
    <lineage>
        <taxon>Bacteria</taxon>
        <taxon>Pseudomonadati</taxon>
        <taxon>Pseudomonadota</taxon>
        <taxon>Alphaproteobacteria</taxon>
        <taxon>Rhodobacterales</taxon>
        <taxon>Roseobacteraceae</taxon>
        <taxon>Seohaeicola</taxon>
    </lineage>
</organism>
<reference evidence="3" key="1">
    <citation type="journal article" date="2019" name="Int. J. Syst. Evol. Microbiol.">
        <title>The Global Catalogue of Microorganisms (GCM) 10K type strain sequencing project: providing services to taxonomists for standard genome sequencing and annotation.</title>
        <authorList>
            <consortium name="The Broad Institute Genomics Platform"/>
            <consortium name="The Broad Institute Genome Sequencing Center for Infectious Disease"/>
            <person name="Wu L."/>
            <person name="Ma J."/>
        </authorList>
    </citation>
    <scope>NUCLEOTIDE SEQUENCE [LARGE SCALE GENOMIC DNA]</scope>
    <source>
        <strain evidence="3">CCUG 55328</strain>
    </source>
</reference>
<feature type="signal peptide" evidence="1">
    <location>
        <begin position="1"/>
        <end position="18"/>
    </location>
</feature>
<dbReference type="PROSITE" id="PS51257">
    <property type="entry name" value="PROKAR_LIPOPROTEIN"/>
    <property type="match status" value="1"/>
</dbReference>
<sequence>MRRGIGMAIVGTALLALAACAVPTGGTVSERGTQAAPAATGLTVSGSARVGVTRTIN</sequence>
<dbReference type="RefSeq" id="WP_380792664.1">
    <property type="nucleotide sequence ID" value="NZ_JBHTKR010000005.1"/>
</dbReference>